<dbReference type="InterPro" id="IPR020587">
    <property type="entry name" value="RecA_monomer-monomer_interface"/>
</dbReference>
<keyword evidence="7" id="KW-0227">DNA damage</keyword>
<dbReference type="Gene3D" id="1.10.150.20">
    <property type="entry name" value="5' to 3' exonuclease, C-terminal subdomain"/>
    <property type="match status" value="1"/>
</dbReference>
<dbReference type="EMBL" id="JAEHOE010000035">
    <property type="protein sequence ID" value="KAG2493815.1"/>
    <property type="molecule type" value="Genomic_DNA"/>
</dbReference>
<dbReference type="PROSITE" id="PS50163">
    <property type="entry name" value="RECA_3"/>
    <property type="match status" value="1"/>
</dbReference>
<evidence type="ECO:0000256" key="5">
    <source>
        <dbReference type="ARBA" id="ARBA00023242"/>
    </source>
</evidence>
<comment type="caution">
    <text evidence="10">The sequence shown here is derived from an EMBL/GenBank/DDBJ whole genome shotgun (WGS) entry which is preliminary data.</text>
</comment>
<evidence type="ECO:0000313" key="11">
    <source>
        <dbReference type="Proteomes" id="UP000612055"/>
    </source>
</evidence>
<dbReference type="GO" id="GO:0000730">
    <property type="term" value="P:DNA recombinase assembly"/>
    <property type="evidence" value="ECO:0007669"/>
    <property type="project" value="TreeGrafter"/>
</dbReference>
<comment type="subcellular location">
    <subcellularLocation>
        <location evidence="1 7">Nucleus</location>
    </subcellularLocation>
</comment>
<dbReference type="GO" id="GO:0042148">
    <property type="term" value="P:DNA strand invasion"/>
    <property type="evidence" value="ECO:0007669"/>
    <property type="project" value="TreeGrafter"/>
</dbReference>
<dbReference type="GO" id="GO:0140664">
    <property type="term" value="F:ATP-dependent DNA damage sensor activity"/>
    <property type="evidence" value="ECO:0007669"/>
    <property type="project" value="InterPro"/>
</dbReference>
<dbReference type="CDD" id="cd19513">
    <property type="entry name" value="Rad51"/>
    <property type="match status" value="1"/>
</dbReference>
<dbReference type="InterPro" id="IPR020588">
    <property type="entry name" value="RecA_ATP-bd"/>
</dbReference>
<comment type="similarity">
    <text evidence="2 7">Belongs to the RecA family. RAD51 subfamily.</text>
</comment>
<dbReference type="InterPro" id="IPR011941">
    <property type="entry name" value="DNA_recomb/repair_Rad51"/>
</dbReference>
<evidence type="ECO:0000256" key="3">
    <source>
        <dbReference type="ARBA" id="ARBA00022741"/>
    </source>
</evidence>
<evidence type="ECO:0000313" key="10">
    <source>
        <dbReference type="EMBL" id="KAG2493815.1"/>
    </source>
</evidence>
<comment type="function">
    <text evidence="7">Binds to single and double-stranded DNA and exhibits DNA-dependent ATPase activity. Unwinds duplex DNA. Component of the meiotic recombination pathway. Seems to play a role in mediating chromosome homology search, chromosome pairing and synapsis at early stages and probably chromosome crossing-over at later stages in meiosis. Probably is involved in the repair of meiotic double strand breaks (DBSs) and in homologous recombination.</text>
</comment>
<dbReference type="PIRSF" id="PIRSF005856">
    <property type="entry name" value="Rad51"/>
    <property type="match status" value="1"/>
</dbReference>
<evidence type="ECO:0000259" key="8">
    <source>
        <dbReference type="PROSITE" id="PS50162"/>
    </source>
</evidence>
<keyword evidence="7" id="KW-0233">DNA recombination</keyword>
<dbReference type="GO" id="GO:0005524">
    <property type="term" value="F:ATP binding"/>
    <property type="evidence" value="ECO:0007669"/>
    <property type="project" value="UniProtKB-KW"/>
</dbReference>
<dbReference type="GO" id="GO:0003690">
    <property type="term" value="F:double-stranded DNA binding"/>
    <property type="evidence" value="ECO:0007669"/>
    <property type="project" value="InterPro"/>
</dbReference>
<dbReference type="InterPro" id="IPR016467">
    <property type="entry name" value="DNA_recomb/repair_RecA-like"/>
</dbReference>
<dbReference type="Pfam" id="PF08423">
    <property type="entry name" value="Rad51"/>
    <property type="match status" value="1"/>
</dbReference>
<dbReference type="InterPro" id="IPR013632">
    <property type="entry name" value="Rad51_C"/>
</dbReference>
<keyword evidence="7" id="KW-0234">DNA repair</keyword>
<dbReference type="SMART" id="SM00382">
    <property type="entry name" value="AAA"/>
    <property type="match status" value="1"/>
</dbReference>
<dbReference type="AlphaFoldDB" id="A0A835Y123"/>
<keyword evidence="3 6" id="KW-0547">Nucleotide-binding</keyword>
<evidence type="ECO:0000259" key="9">
    <source>
        <dbReference type="PROSITE" id="PS50163"/>
    </source>
</evidence>
<gene>
    <name evidence="10" type="ORF">HYH03_008034</name>
</gene>
<evidence type="ECO:0000256" key="7">
    <source>
        <dbReference type="RuleBase" id="RU364139"/>
    </source>
</evidence>
<evidence type="ECO:0000256" key="4">
    <source>
        <dbReference type="ARBA" id="ARBA00022840"/>
    </source>
</evidence>
<proteinExistence type="inferred from homology"/>
<evidence type="ECO:0000256" key="6">
    <source>
        <dbReference type="RuleBase" id="RU003422"/>
    </source>
</evidence>
<feature type="domain" description="RecA family profile 1" evidence="8">
    <location>
        <begin position="98"/>
        <end position="269"/>
    </location>
</feature>
<sequence>MAALMEQEAEQQVVGEEEAAHCVPVESLQAHGIAAADIQKLKAAGVHTVNSVAHTARRVLMEIKGLSEAKVEKIQQAAFKFVHMGFSSAAAVLEQRKEVIEITTGCKDLDNILEGGIETGSITEVYGEFRCGKTQLCHTLCVTCQLPVDMGGGEGKAMYIDTEGTFRPTRLQQIAEKYNMSPEDVLNNVAYARAYNTEHQMKLLQDAACMLAESRFALLVVDSATALFRTEYNGRGELSTRQIQLGRFLRALQGIADEFGVAVVITNQVVAANLDGGAMSFGPKVNPIGGNIMAHATQTRLWIRKGRGENRVVKIMASPRLPEREASFAVDECGITDAKD</sequence>
<dbReference type="GO" id="GO:0000150">
    <property type="term" value="F:DNA strand exchange activity"/>
    <property type="evidence" value="ECO:0007669"/>
    <property type="project" value="InterPro"/>
</dbReference>
<dbReference type="PROSITE" id="PS50162">
    <property type="entry name" value="RECA_2"/>
    <property type="match status" value="1"/>
</dbReference>
<dbReference type="FunFam" id="3.40.50.300:FF:000092">
    <property type="entry name" value="DNA repair protein Rad51 homolog"/>
    <property type="match status" value="1"/>
</dbReference>
<keyword evidence="11" id="KW-1185">Reference proteome</keyword>
<feature type="domain" description="RecA family profile 2" evidence="9">
    <location>
        <begin position="278"/>
        <end position="340"/>
    </location>
</feature>
<dbReference type="NCBIfam" id="TIGR02239">
    <property type="entry name" value="recomb_RAD51"/>
    <property type="match status" value="1"/>
</dbReference>
<keyword evidence="7" id="KW-0238">DNA-binding</keyword>
<evidence type="ECO:0000256" key="1">
    <source>
        <dbReference type="ARBA" id="ARBA00004123"/>
    </source>
</evidence>
<dbReference type="GO" id="GO:0006312">
    <property type="term" value="P:mitotic recombination"/>
    <property type="evidence" value="ECO:0007669"/>
    <property type="project" value="TreeGrafter"/>
</dbReference>
<dbReference type="GO" id="GO:0070192">
    <property type="term" value="P:chromosome organization involved in meiotic cell cycle"/>
    <property type="evidence" value="ECO:0007669"/>
    <property type="project" value="TreeGrafter"/>
</dbReference>
<dbReference type="GO" id="GO:1990426">
    <property type="term" value="P:mitotic recombination-dependent replication fork processing"/>
    <property type="evidence" value="ECO:0007669"/>
    <property type="project" value="InterPro"/>
</dbReference>
<keyword evidence="5 7" id="KW-0539">Nucleus</keyword>
<protein>
    <recommendedName>
        <fullName evidence="7">DNA repair protein RAD51 homolog</fullName>
    </recommendedName>
</protein>
<dbReference type="OrthoDB" id="10251254at2759"/>
<dbReference type="GO" id="GO:0000794">
    <property type="term" value="C:condensed nuclear chromosome"/>
    <property type="evidence" value="ECO:0007669"/>
    <property type="project" value="TreeGrafter"/>
</dbReference>
<name>A0A835Y123_9CHLO</name>
<reference evidence="10" key="1">
    <citation type="journal article" date="2020" name="bioRxiv">
        <title>Comparative genomics of Chlamydomonas.</title>
        <authorList>
            <person name="Craig R.J."/>
            <person name="Hasan A.R."/>
            <person name="Ness R.W."/>
            <person name="Keightley P.D."/>
        </authorList>
    </citation>
    <scope>NUCLEOTIDE SEQUENCE</scope>
    <source>
        <strain evidence="10">CCAP 11/70</strain>
    </source>
</reference>
<accession>A0A835Y123</accession>
<dbReference type="InterPro" id="IPR027417">
    <property type="entry name" value="P-loop_NTPase"/>
</dbReference>
<dbReference type="Gene3D" id="3.40.50.300">
    <property type="entry name" value="P-loop containing nucleotide triphosphate hydrolases"/>
    <property type="match status" value="1"/>
</dbReference>
<dbReference type="FunFam" id="1.10.150.20:FF:000008">
    <property type="entry name" value="DNA repair protein RAD51 homolog"/>
    <property type="match status" value="1"/>
</dbReference>
<organism evidence="10 11">
    <name type="scientific">Edaphochlamys debaryana</name>
    <dbReference type="NCBI Taxonomy" id="47281"/>
    <lineage>
        <taxon>Eukaryota</taxon>
        <taxon>Viridiplantae</taxon>
        <taxon>Chlorophyta</taxon>
        <taxon>core chlorophytes</taxon>
        <taxon>Chlorophyceae</taxon>
        <taxon>CS clade</taxon>
        <taxon>Chlamydomonadales</taxon>
        <taxon>Chlamydomonadales incertae sedis</taxon>
        <taxon>Edaphochlamys</taxon>
    </lineage>
</organism>
<dbReference type="SUPFAM" id="SSF47794">
    <property type="entry name" value="Rad51 N-terminal domain-like"/>
    <property type="match status" value="1"/>
</dbReference>
<dbReference type="GO" id="GO:0007131">
    <property type="term" value="P:reciprocal meiotic recombination"/>
    <property type="evidence" value="ECO:0007669"/>
    <property type="project" value="TreeGrafter"/>
</dbReference>
<keyword evidence="4 6" id="KW-0067">ATP-binding</keyword>
<dbReference type="Proteomes" id="UP000612055">
    <property type="component" value="Unassembled WGS sequence"/>
</dbReference>
<dbReference type="GO" id="GO:0003697">
    <property type="term" value="F:single-stranded DNA binding"/>
    <property type="evidence" value="ECO:0007669"/>
    <property type="project" value="InterPro"/>
</dbReference>
<dbReference type="PANTHER" id="PTHR22942:SF39">
    <property type="entry name" value="DNA REPAIR PROTEIN RAD51 HOMOLOG 1"/>
    <property type="match status" value="1"/>
</dbReference>
<dbReference type="SUPFAM" id="SSF52540">
    <property type="entry name" value="P-loop containing nucleoside triphosphate hydrolases"/>
    <property type="match status" value="1"/>
</dbReference>
<evidence type="ECO:0000256" key="2">
    <source>
        <dbReference type="ARBA" id="ARBA00007095"/>
    </source>
</evidence>
<dbReference type="PANTHER" id="PTHR22942">
    <property type="entry name" value="RECA/RAD51/RADA DNA STRAND-PAIRING FAMILY MEMBER"/>
    <property type="match status" value="1"/>
</dbReference>
<dbReference type="InterPro" id="IPR010995">
    <property type="entry name" value="DNA_repair_Rad51/TF_NusA_a-hlx"/>
</dbReference>
<dbReference type="NCBIfam" id="NF003301">
    <property type="entry name" value="PRK04301.1"/>
    <property type="match status" value="1"/>
</dbReference>
<dbReference type="InterPro" id="IPR003593">
    <property type="entry name" value="AAA+_ATPase"/>
</dbReference>